<dbReference type="Proteomes" id="UP000606172">
    <property type="component" value="Unassembled WGS sequence"/>
</dbReference>
<dbReference type="EMBL" id="BOOW01000032">
    <property type="protein sequence ID" value="GII94998.1"/>
    <property type="molecule type" value="Genomic_DNA"/>
</dbReference>
<keyword evidence="2" id="KW-1185">Reference proteome</keyword>
<dbReference type="InterPro" id="IPR046030">
    <property type="entry name" value="DUF5988"/>
</dbReference>
<dbReference type="Pfam" id="PF19450">
    <property type="entry name" value="DUF5988"/>
    <property type="match status" value="1"/>
</dbReference>
<accession>A0A919V914</accession>
<reference evidence="1" key="1">
    <citation type="submission" date="2021-01" db="EMBL/GenBank/DDBJ databases">
        <title>Whole genome shotgun sequence of Sinosporangium siamense NBRC 109515.</title>
        <authorList>
            <person name="Komaki H."/>
            <person name="Tamura T."/>
        </authorList>
    </citation>
    <scope>NUCLEOTIDE SEQUENCE</scope>
    <source>
        <strain evidence="1">NBRC 109515</strain>
    </source>
</reference>
<evidence type="ECO:0000313" key="1">
    <source>
        <dbReference type="EMBL" id="GII94998.1"/>
    </source>
</evidence>
<evidence type="ECO:0000313" key="2">
    <source>
        <dbReference type="Proteomes" id="UP000606172"/>
    </source>
</evidence>
<comment type="caution">
    <text evidence="1">The sequence shown here is derived from an EMBL/GenBank/DDBJ whole genome shotgun (WGS) entry which is preliminary data.</text>
</comment>
<proteinExistence type="predicted"/>
<organism evidence="1 2">
    <name type="scientific">Sinosporangium siamense</name>
    <dbReference type="NCBI Taxonomy" id="1367973"/>
    <lineage>
        <taxon>Bacteria</taxon>
        <taxon>Bacillati</taxon>
        <taxon>Actinomycetota</taxon>
        <taxon>Actinomycetes</taxon>
        <taxon>Streptosporangiales</taxon>
        <taxon>Streptosporangiaceae</taxon>
        <taxon>Sinosporangium</taxon>
    </lineage>
</organism>
<dbReference type="RefSeq" id="WP_204030013.1">
    <property type="nucleotide sequence ID" value="NZ_BOOW01000032.1"/>
</dbReference>
<gene>
    <name evidence="1" type="ORF">Ssi02_52290</name>
</gene>
<dbReference type="AlphaFoldDB" id="A0A919V914"/>
<sequence length="68" mass="7525">MTAPEETAILYGGPAGIVSSAPCPEGHDRLIIHYQGRNHRFEFTGSFEELKGQLAPVYTWRYATSVAE</sequence>
<protein>
    <submittedName>
        <fullName evidence="1">Uncharacterized protein</fullName>
    </submittedName>
</protein>
<name>A0A919V914_9ACTN</name>